<sequence length="218" mass="22489">MGRGRSVLLTVLLSLLVAAGAVGASAYLRIKREAAAAPPNTPTTSAVPQGPVTCRVEPCSVMLATIIGSTKIELIADAGARSGRLRIGDDRLIEATITGRGAVLTPKSLHCTVGTLSACMIRGDVDGNAMIGEVVVGRSGKWSATGQQYLATGGYLSLANVRGDGAPEVVAVQRGYFAQVFTLDGAEIGCTAVVNKPDKLPGWPTVHPADNQLRKPCP</sequence>
<organism evidence="1 2">
    <name type="scientific">Kibdelosporangium banguiense</name>
    <dbReference type="NCBI Taxonomy" id="1365924"/>
    <lineage>
        <taxon>Bacteria</taxon>
        <taxon>Bacillati</taxon>
        <taxon>Actinomycetota</taxon>
        <taxon>Actinomycetes</taxon>
        <taxon>Pseudonocardiales</taxon>
        <taxon>Pseudonocardiaceae</taxon>
        <taxon>Kibdelosporangium</taxon>
    </lineage>
</organism>
<dbReference type="Proteomes" id="UP001519332">
    <property type="component" value="Unassembled WGS sequence"/>
</dbReference>
<dbReference type="EMBL" id="JAGINW010000001">
    <property type="protein sequence ID" value="MBP2322788.1"/>
    <property type="molecule type" value="Genomic_DNA"/>
</dbReference>
<evidence type="ECO:0000313" key="1">
    <source>
        <dbReference type="EMBL" id="MBP2322788.1"/>
    </source>
</evidence>
<reference evidence="1 2" key="1">
    <citation type="submission" date="2021-03" db="EMBL/GenBank/DDBJ databases">
        <title>Sequencing the genomes of 1000 actinobacteria strains.</title>
        <authorList>
            <person name="Klenk H.-P."/>
        </authorList>
    </citation>
    <scope>NUCLEOTIDE SEQUENCE [LARGE SCALE GENOMIC DNA]</scope>
    <source>
        <strain evidence="1 2">DSM 46670</strain>
    </source>
</reference>
<keyword evidence="2" id="KW-1185">Reference proteome</keyword>
<accession>A0ABS4TED8</accession>
<protein>
    <submittedName>
        <fullName evidence="1">Uncharacterized protein</fullName>
    </submittedName>
</protein>
<proteinExistence type="predicted"/>
<gene>
    <name evidence="1" type="ORF">JOF56_003173</name>
</gene>
<evidence type="ECO:0000313" key="2">
    <source>
        <dbReference type="Proteomes" id="UP001519332"/>
    </source>
</evidence>
<comment type="caution">
    <text evidence="1">The sequence shown here is derived from an EMBL/GenBank/DDBJ whole genome shotgun (WGS) entry which is preliminary data.</text>
</comment>
<name>A0ABS4TED8_9PSEU</name>